<reference evidence="3" key="1">
    <citation type="journal article" date="2019" name="Int. J. Syst. Evol. Microbiol.">
        <title>The Global Catalogue of Microorganisms (GCM) 10K type strain sequencing project: providing services to taxonomists for standard genome sequencing and annotation.</title>
        <authorList>
            <consortium name="The Broad Institute Genomics Platform"/>
            <consortium name="The Broad Institute Genome Sequencing Center for Infectious Disease"/>
            <person name="Wu L."/>
            <person name="Ma J."/>
        </authorList>
    </citation>
    <scope>NUCLEOTIDE SEQUENCE [LARGE SCALE GENOMIC DNA]</scope>
    <source>
        <strain evidence="3">CCTCC AB 2017081</strain>
    </source>
</reference>
<comment type="caution">
    <text evidence="2">The sequence shown here is derived from an EMBL/GenBank/DDBJ whole genome shotgun (WGS) entry which is preliminary data.</text>
</comment>
<dbReference type="InterPro" id="IPR052718">
    <property type="entry name" value="NmrA-type_oxidoreductase"/>
</dbReference>
<dbReference type="PANTHER" id="PTHR47129:SF1">
    <property type="entry name" value="NMRA-LIKE DOMAIN-CONTAINING PROTEIN"/>
    <property type="match status" value="1"/>
</dbReference>
<gene>
    <name evidence="2" type="ORF">ACFOSB_09745</name>
</gene>
<dbReference type="SUPFAM" id="SSF51735">
    <property type="entry name" value="NAD(P)-binding Rossmann-fold domains"/>
    <property type="match status" value="1"/>
</dbReference>
<protein>
    <submittedName>
        <fullName evidence="2">NAD(P)H-binding protein</fullName>
    </submittedName>
</protein>
<name>A0ABV7ZAH4_9DEIO</name>
<dbReference type="Gene3D" id="3.40.50.720">
    <property type="entry name" value="NAD(P)-binding Rossmann-like Domain"/>
    <property type="match status" value="1"/>
</dbReference>
<dbReference type="EMBL" id="JBHRZG010000010">
    <property type="protein sequence ID" value="MFC3833139.1"/>
    <property type="molecule type" value="Genomic_DNA"/>
</dbReference>
<accession>A0ABV7ZAH4</accession>
<feature type="domain" description="NAD(P)-binding" evidence="1">
    <location>
        <begin position="6"/>
        <end position="184"/>
    </location>
</feature>
<dbReference type="InterPro" id="IPR036291">
    <property type="entry name" value="NAD(P)-bd_dom_sf"/>
</dbReference>
<dbReference type="RefSeq" id="WP_322472584.1">
    <property type="nucleotide sequence ID" value="NZ_JBHRZG010000010.1"/>
</dbReference>
<dbReference type="Pfam" id="PF13460">
    <property type="entry name" value="NAD_binding_10"/>
    <property type="match status" value="1"/>
</dbReference>
<evidence type="ECO:0000259" key="1">
    <source>
        <dbReference type="Pfam" id="PF13460"/>
    </source>
</evidence>
<sequence length="290" mass="31157">MIIVTGATGKLGRAITEELLTRVPAGQVGVSVRDPDRAQELAQRGVRVRQGDFADPDALRHAFEGATQVLVVSSGVLGEDGLRLHRTAFEAAWSAGAQRVLYTSHMAASEDSLFPPMRLHAATEALLRASGQPYTSLRNGFYADSARFLLGPAWTTGEVSAPQDGPVSWTTHADLAEAAAIILADEGRFDGPTPPLTAAHALDLAQIGELLSALTGHPTRRTVVPDDDFRALLVARGMPEDRIAVTMGLFHASRREEFAATDPTLTQLLNREPQPMRVVLEAQMNEKNPA</sequence>
<evidence type="ECO:0000313" key="3">
    <source>
        <dbReference type="Proteomes" id="UP001595803"/>
    </source>
</evidence>
<evidence type="ECO:0000313" key="2">
    <source>
        <dbReference type="EMBL" id="MFC3833139.1"/>
    </source>
</evidence>
<dbReference type="PANTHER" id="PTHR47129">
    <property type="entry name" value="QUINONE OXIDOREDUCTASE 2"/>
    <property type="match status" value="1"/>
</dbReference>
<dbReference type="Gene3D" id="3.90.25.10">
    <property type="entry name" value="UDP-galactose 4-epimerase, domain 1"/>
    <property type="match status" value="1"/>
</dbReference>
<dbReference type="InterPro" id="IPR016040">
    <property type="entry name" value="NAD(P)-bd_dom"/>
</dbReference>
<organism evidence="2 3">
    <name type="scientific">Deinococcus rufus</name>
    <dbReference type="NCBI Taxonomy" id="2136097"/>
    <lineage>
        <taxon>Bacteria</taxon>
        <taxon>Thermotogati</taxon>
        <taxon>Deinococcota</taxon>
        <taxon>Deinococci</taxon>
        <taxon>Deinococcales</taxon>
        <taxon>Deinococcaceae</taxon>
        <taxon>Deinococcus</taxon>
    </lineage>
</organism>
<keyword evidence="3" id="KW-1185">Reference proteome</keyword>
<dbReference type="Proteomes" id="UP001595803">
    <property type="component" value="Unassembled WGS sequence"/>
</dbReference>
<proteinExistence type="predicted"/>